<evidence type="ECO:0000256" key="1">
    <source>
        <dbReference type="ARBA" id="ARBA00022737"/>
    </source>
</evidence>
<evidence type="ECO:0000313" key="4">
    <source>
        <dbReference type="EMBL" id="GAG06211.1"/>
    </source>
</evidence>
<feature type="region of interest" description="Disordered" evidence="3">
    <location>
        <begin position="111"/>
        <end position="159"/>
    </location>
</feature>
<dbReference type="InterPro" id="IPR011990">
    <property type="entry name" value="TPR-like_helical_dom_sf"/>
</dbReference>
<proteinExistence type="predicted"/>
<evidence type="ECO:0000256" key="2">
    <source>
        <dbReference type="ARBA" id="ARBA00022803"/>
    </source>
</evidence>
<dbReference type="PANTHER" id="PTHR44943">
    <property type="entry name" value="CELLULOSE SYNTHASE OPERON PROTEIN C"/>
    <property type="match status" value="1"/>
</dbReference>
<keyword evidence="1" id="KW-0677">Repeat</keyword>
<sequence>ALLFGCTQTLSQDTLLSNQGLQEISKGNYPQAEEYLSQALTLNPKNPYALLNMGVVYHNTGQKEKARQMYKKVIAFNPKEEAGHSNRESNAGKTLADIARNNLKLLEREQADTAASKKKPAKKRPSVSLAQGRAKKMTSAKKAVSPSPTPNRPERKMAKNMNVDHYMVQKGDTLFKIAGRKDVYGDSMMWPSLFCRNLDRLGDVKPTENLQHQELTKLLGLKFVTSSQASERSSKTGQNRWAVNVLSALDPQSTIQPYITLINNGYHVYITKK</sequence>
<dbReference type="EMBL" id="BARS01020346">
    <property type="protein sequence ID" value="GAG06211.1"/>
    <property type="molecule type" value="Genomic_DNA"/>
</dbReference>
<dbReference type="AlphaFoldDB" id="X0W0E0"/>
<dbReference type="PROSITE" id="PS50005">
    <property type="entry name" value="TPR"/>
    <property type="match status" value="2"/>
</dbReference>
<comment type="caution">
    <text evidence="4">The sequence shown here is derived from an EMBL/GenBank/DDBJ whole genome shotgun (WGS) entry which is preliminary data.</text>
</comment>
<keyword evidence="2" id="KW-0802">TPR repeat</keyword>
<dbReference type="Gene3D" id="1.25.40.10">
    <property type="entry name" value="Tetratricopeptide repeat domain"/>
    <property type="match status" value="1"/>
</dbReference>
<dbReference type="Pfam" id="PF14559">
    <property type="entry name" value="TPR_19"/>
    <property type="match status" value="1"/>
</dbReference>
<protein>
    <submittedName>
        <fullName evidence="4">Uncharacterized protein</fullName>
    </submittedName>
</protein>
<name>X0W0E0_9ZZZZ</name>
<organism evidence="4">
    <name type="scientific">marine sediment metagenome</name>
    <dbReference type="NCBI Taxonomy" id="412755"/>
    <lineage>
        <taxon>unclassified sequences</taxon>
        <taxon>metagenomes</taxon>
        <taxon>ecological metagenomes</taxon>
    </lineage>
</organism>
<dbReference type="PANTHER" id="PTHR44943:SF8">
    <property type="entry name" value="TPR REPEAT-CONTAINING PROTEIN MJ0263"/>
    <property type="match status" value="1"/>
</dbReference>
<dbReference type="InterPro" id="IPR019734">
    <property type="entry name" value="TPR_rpt"/>
</dbReference>
<reference evidence="4" key="1">
    <citation type="journal article" date="2014" name="Front. Microbiol.">
        <title>High frequency of phylogenetically diverse reductive dehalogenase-homologous genes in deep subseafloor sedimentary metagenomes.</title>
        <authorList>
            <person name="Kawai M."/>
            <person name="Futagami T."/>
            <person name="Toyoda A."/>
            <person name="Takaki Y."/>
            <person name="Nishi S."/>
            <person name="Hori S."/>
            <person name="Arai W."/>
            <person name="Tsubouchi T."/>
            <person name="Morono Y."/>
            <person name="Uchiyama I."/>
            <person name="Ito T."/>
            <person name="Fujiyama A."/>
            <person name="Inagaki F."/>
            <person name="Takami H."/>
        </authorList>
    </citation>
    <scope>NUCLEOTIDE SEQUENCE</scope>
    <source>
        <strain evidence="4">Expedition CK06-06</strain>
    </source>
</reference>
<accession>X0W0E0</accession>
<dbReference type="PROSITE" id="PS50293">
    <property type="entry name" value="TPR_REGION"/>
    <property type="match status" value="1"/>
</dbReference>
<feature type="compositionally biased region" description="Basic residues" evidence="3">
    <location>
        <begin position="116"/>
        <end position="125"/>
    </location>
</feature>
<evidence type="ECO:0000256" key="3">
    <source>
        <dbReference type="SAM" id="MobiDB-lite"/>
    </source>
</evidence>
<dbReference type="InterPro" id="IPR051685">
    <property type="entry name" value="Ycf3/AcsC/BcsC/TPR_MFPF"/>
</dbReference>
<gene>
    <name evidence="4" type="ORF">S01H1_32822</name>
</gene>
<feature type="non-terminal residue" evidence="4">
    <location>
        <position position="1"/>
    </location>
</feature>
<dbReference type="SMART" id="SM00028">
    <property type="entry name" value="TPR"/>
    <property type="match status" value="2"/>
</dbReference>
<dbReference type="SUPFAM" id="SSF48452">
    <property type="entry name" value="TPR-like"/>
    <property type="match status" value="1"/>
</dbReference>
<feature type="non-terminal residue" evidence="4">
    <location>
        <position position="273"/>
    </location>
</feature>